<sequence length="100" mass="11179">MPAPRTDPSTTSVWVTDRLPLTHRVAGHYRDVWALHAAGLSDGEVADLLHRAPPEVRVAVRSVYRALALDPADGPLRREQAARLYRVMCAECSDRRDHVN</sequence>
<dbReference type="GO" id="GO:0003677">
    <property type="term" value="F:DNA binding"/>
    <property type="evidence" value="ECO:0007669"/>
    <property type="project" value="UniProtKB-KW"/>
</dbReference>
<gene>
    <name evidence="1" type="ORF">GCM10017781_12510</name>
    <name evidence="2" type="ORF">HNQ07_001208</name>
</gene>
<evidence type="ECO:0000313" key="3">
    <source>
        <dbReference type="Proteomes" id="UP000539473"/>
    </source>
</evidence>
<reference evidence="1" key="1">
    <citation type="journal article" date="2014" name="Int. J. Syst. Evol. Microbiol.">
        <title>Complete genome of a new Firmicutes species belonging to the dominant human colonic microbiota ('Ruminococcus bicirculans') reveals two chromosomes and a selective capacity to utilize plant glucans.</title>
        <authorList>
            <consortium name="NISC Comparative Sequencing Program"/>
            <person name="Wegmann U."/>
            <person name="Louis P."/>
            <person name="Goesmann A."/>
            <person name="Henrissat B."/>
            <person name="Duncan S.H."/>
            <person name="Flint H.J."/>
        </authorList>
    </citation>
    <scope>NUCLEOTIDE SEQUENCE</scope>
    <source>
        <strain evidence="1">CGMCC 1.18437</strain>
    </source>
</reference>
<keyword evidence="4" id="KW-1185">Reference proteome</keyword>
<dbReference type="Proteomes" id="UP000619376">
    <property type="component" value="Unassembled WGS sequence"/>
</dbReference>
<keyword evidence="2" id="KW-0238">DNA-binding</keyword>
<proteinExistence type="predicted"/>
<organism evidence="2 3">
    <name type="scientific">Deinococcus metalli</name>
    <dbReference type="NCBI Taxonomy" id="1141878"/>
    <lineage>
        <taxon>Bacteria</taxon>
        <taxon>Thermotogati</taxon>
        <taxon>Deinococcota</taxon>
        <taxon>Deinococci</taxon>
        <taxon>Deinococcales</taxon>
        <taxon>Deinococcaceae</taxon>
        <taxon>Deinococcus</taxon>
    </lineage>
</organism>
<name>A0A7W8KEW1_9DEIO</name>
<comment type="caution">
    <text evidence="2">The sequence shown here is derived from an EMBL/GenBank/DDBJ whole genome shotgun (WGS) entry which is preliminary data.</text>
</comment>
<dbReference type="InterPro" id="IPR036388">
    <property type="entry name" value="WH-like_DNA-bd_sf"/>
</dbReference>
<dbReference type="Gene3D" id="1.10.10.10">
    <property type="entry name" value="Winged helix-like DNA-binding domain superfamily/Winged helix DNA-binding domain"/>
    <property type="match status" value="1"/>
</dbReference>
<dbReference type="AlphaFoldDB" id="A0A7W8KEW1"/>
<dbReference type="EMBL" id="JACHFK010000002">
    <property type="protein sequence ID" value="MBB5375751.1"/>
    <property type="molecule type" value="Genomic_DNA"/>
</dbReference>
<dbReference type="RefSeq" id="WP_184110018.1">
    <property type="nucleotide sequence ID" value="NZ_BNAJ01000002.1"/>
</dbReference>
<reference evidence="2 3" key="3">
    <citation type="submission" date="2020-08" db="EMBL/GenBank/DDBJ databases">
        <title>Genomic Encyclopedia of Type Strains, Phase IV (KMG-IV): sequencing the most valuable type-strain genomes for metagenomic binning, comparative biology and taxonomic classification.</title>
        <authorList>
            <person name="Goeker M."/>
        </authorList>
    </citation>
    <scope>NUCLEOTIDE SEQUENCE [LARGE SCALE GENOMIC DNA]</scope>
    <source>
        <strain evidence="2 3">DSM 27521</strain>
    </source>
</reference>
<accession>A0A7W8KEW1</accession>
<evidence type="ECO:0000313" key="2">
    <source>
        <dbReference type="EMBL" id="MBB5375751.1"/>
    </source>
</evidence>
<protein>
    <submittedName>
        <fullName evidence="2">DNA-binding NarL/FixJ family response regulator</fullName>
    </submittedName>
</protein>
<reference evidence="4" key="2">
    <citation type="journal article" date="2019" name="Int. J. Syst. Evol. Microbiol.">
        <title>The Global Catalogue of Microorganisms (GCM) 10K type strain sequencing project: providing services to taxonomists for standard genome sequencing and annotation.</title>
        <authorList>
            <consortium name="The Broad Institute Genomics Platform"/>
            <consortium name="The Broad Institute Genome Sequencing Center for Infectious Disease"/>
            <person name="Wu L."/>
            <person name="Ma J."/>
        </authorList>
    </citation>
    <scope>NUCLEOTIDE SEQUENCE [LARGE SCALE GENOMIC DNA]</scope>
    <source>
        <strain evidence="4">CGMCC 1.18437</strain>
    </source>
</reference>
<dbReference type="EMBL" id="BNAJ01000002">
    <property type="protein sequence ID" value="GHF37333.1"/>
    <property type="molecule type" value="Genomic_DNA"/>
</dbReference>
<dbReference type="Proteomes" id="UP000539473">
    <property type="component" value="Unassembled WGS sequence"/>
</dbReference>
<evidence type="ECO:0000313" key="4">
    <source>
        <dbReference type="Proteomes" id="UP000619376"/>
    </source>
</evidence>
<evidence type="ECO:0000313" key="1">
    <source>
        <dbReference type="EMBL" id="GHF37333.1"/>
    </source>
</evidence>
<reference evidence="1" key="4">
    <citation type="submission" date="2024-05" db="EMBL/GenBank/DDBJ databases">
        <authorList>
            <person name="Sun Q."/>
            <person name="Zhou Y."/>
        </authorList>
    </citation>
    <scope>NUCLEOTIDE SEQUENCE</scope>
    <source>
        <strain evidence="1">CGMCC 1.18437</strain>
    </source>
</reference>